<name>A0A6J5MBC8_9CAUD</name>
<reference evidence="1" key="1">
    <citation type="submission" date="2020-04" db="EMBL/GenBank/DDBJ databases">
        <authorList>
            <person name="Chiriac C."/>
            <person name="Salcher M."/>
            <person name="Ghai R."/>
            <person name="Kavagutti S V."/>
        </authorList>
    </citation>
    <scope>NUCLEOTIDE SEQUENCE</scope>
</reference>
<proteinExistence type="predicted"/>
<dbReference type="GO" id="GO:0015074">
    <property type="term" value="P:DNA integration"/>
    <property type="evidence" value="ECO:0007669"/>
    <property type="project" value="InterPro"/>
</dbReference>
<keyword evidence="1" id="KW-0378">Hydrolase</keyword>
<evidence type="ECO:0000313" key="1">
    <source>
        <dbReference type="EMBL" id="CAB4143521.1"/>
    </source>
</evidence>
<gene>
    <name evidence="1" type="ORF">UFOVP450_159</name>
</gene>
<organism evidence="1">
    <name type="scientific">uncultured Caudovirales phage</name>
    <dbReference type="NCBI Taxonomy" id="2100421"/>
    <lineage>
        <taxon>Viruses</taxon>
        <taxon>Duplodnaviria</taxon>
        <taxon>Heunggongvirae</taxon>
        <taxon>Uroviricota</taxon>
        <taxon>Caudoviricetes</taxon>
        <taxon>Peduoviridae</taxon>
        <taxon>Maltschvirus</taxon>
        <taxon>Maltschvirus maltsch</taxon>
    </lineage>
</organism>
<dbReference type="InterPro" id="IPR011335">
    <property type="entry name" value="Restrct_endonuc-II-like"/>
</dbReference>
<dbReference type="Gene3D" id="3.40.91.30">
    <property type="match status" value="1"/>
</dbReference>
<sequence>MARKVTKRQAAVKNGYRSGLEEVVDSTLKQRNIDGEYEKHKIKYTIPATDHTYTPDFRLPNGIFVETKGRFVVEDRKKHVLIKKQHPELDIRFVFQNSKNKIRKGSPTTYADWCIKHGFIYADKTIPQEWLDL</sequence>
<dbReference type="GO" id="GO:0016032">
    <property type="term" value="P:viral process"/>
    <property type="evidence" value="ECO:0007669"/>
    <property type="project" value="InterPro"/>
</dbReference>
<dbReference type="Pfam" id="PF05367">
    <property type="entry name" value="Phage_endo_I"/>
    <property type="match status" value="1"/>
</dbReference>
<dbReference type="GO" id="GO:0008833">
    <property type="term" value="F:deoxyribonuclease IV (phage-T4-induced) activity"/>
    <property type="evidence" value="ECO:0007669"/>
    <property type="project" value="InterPro"/>
</dbReference>
<accession>A0A6J5MBC8</accession>
<dbReference type="InterPro" id="IPR008029">
    <property type="entry name" value="Phage_T7_Gp3_endoDNaseI"/>
</dbReference>
<keyword evidence="1" id="KW-0255">Endonuclease</keyword>
<dbReference type="EMBL" id="LR796421">
    <property type="protein sequence ID" value="CAB4143521.1"/>
    <property type="molecule type" value="Genomic_DNA"/>
</dbReference>
<dbReference type="SUPFAM" id="SSF52980">
    <property type="entry name" value="Restriction endonuclease-like"/>
    <property type="match status" value="1"/>
</dbReference>
<keyword evidence="1" id="KW-0540">Nuclease</keyword>
<dbReference type="CDD" id="cd22324">
    <property type="entry name" value="Endonuclease_I"/>
    <property type="match status" value="1"/>
</dbReference>
<protein>
    <submittedName>
        <fullName evidence="1">Endonuclease I</fullName>
    </submittedName>
</protein>